<evidence type="ECO:0000256" key="2">
    <source>
        <dbReference type="SAM" id="MobiDB-lite"/>
    </source>
</evidence>
<accession>A0AAN6NLK4</accession>
<feature type="coiled-coil region" evidence="1">
    <location>
        <begin position="165"/>
        <end position="196"/>
    </location>
</feature>
<name>A0AAN6NLK4_9PEZI</name>
<organism evidence="3 4">
    <name type="scientific">Pseudoneurospora amorphoporcata</name>
    <dbReference type="NCBI Taxonomy" id="241081"/>
    <lineage>
        <taxon>Eukaryota</taxon>
        <taxon>Fungi</taxon>
        <taxon>Dikarya</taxon>
        <taxon>Ascomycota</taxon>
        <taxon>Pezizomycotina</taxon>
        <taxon>Sordariomycetes</taxon>
        <taxon>Sordariomycetidae</taxon>
        <taxon>Sordariales</taxon>
        <taxon>Sordariaceae</taxon>
        <taxon>Pseudoneurospora</taxon>
    </lineage>
</organism>
<keyword evidence="1" id="KW-0175">Coiled coil</keyword>
<feature type="region of interest" description="Disordered" evidence="2">
    <location>
        <begin position="1"/>
        <end position="143"/>
    </location>
</feature>
<feature type="compositionally biased region" description="Low complexity" evidence="2">
    <location>
        <begin position="83"/>
        <end position="94"/>
    </location>
</feature>
<evidence type="ECO:0000313" key="3">
    <source>
        <dbReference type="EMBL" id="KAK3948099.1"/>
    </source>
</evidence>
<gene>
    <name evidence="3" type="ORF">QBC32DRAFT_222720</name>
</gene>
<dbReference type="Proteomes" id="UP001303222">
    <property type="component" value="Unassembled WGS sequence"/>
</dbReference>
<reference evidence="3" key="1">
    <citation type="journal article" date="2023" name="Mol. Phylogenet. Evol.">
        <title>Genome-scale phylogeny and comparative genomics of the fungal order Sordariales.</title>
        <authorList>
            <person name="Hensen N."/>
            <person name="Bonometti L."/>
            <person name="Westerberg I."/>
            <person name="Brannstrom I.O."/>
            <person name="Guillou S."/>
            <person name="Cros-Aarteil S."/>
            <person name="Calhoun S."/>
            <person name="Haridas S."/>
            <person name="Kuo A."/>
            <person name="Mondo S."/>
            <person name="Pangilinan J."/>
            <person name="Riley R."/>
            <person name="LaButti K."/>
            <person name="Andreopoulos B."/>
            <person name="Lipzen A."/>
            <person name="Chen C."/>
            <person name="Yan M."/>
            <person name="Daum C."/>
            <person name="Ng V."/>
            <person name="Clum A."/>
            <person name="Steindorff A."/>
            <person name="Ohm R.A."/>
            <person name="Martin F."/>
            <person name="Silar P."/>
            <person name="Natvig D.O."/>
            <person name="Lalanne C."/>
            <person name="Gautier V."/>
            <person name="Ament-Velasquez S.L."/>
            <person name="Kruys A."/>
            <person name="Hutchinson M.I."/>
            <person name="Powell A.J."/>
            <person name="Barry K."/>
            <person name="Miller A.N."/>
            <person name="Grigoriev I.V."/>
            <person name="Debuchy R."/>
            <person name="Gladieux P."/>
            <person name="Hiltunen Thoren M."/>
            <person name="Johannesson H."/>
        </authorList>
    </citation>
    <scope>NUCLEOTIDE SEQUENCE</scope>
    <source>
        <strain evidence="3">CBS 626.80</strain>
    </source>
</reference>
<protein>
    <submittedName>
        <fullName evidence="3">Uncharacterized protein</fullName>
    </submittedName>
</protein>
<comment type="caution">
    <text evidence="3">The sequence shown here is derived from an EMBL/GenBank/DDBJ whole genome shotgun (WGS) entry which is preliminary data.</text>
</comment>
<dbReference type="EMBL" id="MU859285">
    <property type="protein sequence ID" value="KAK3948099.1"/>
    <property type="molecule type" value="Genomic_DNA"/>
</dbReference>
<feature type="non-terminal residue" evidence="3">
    <location>
        <position position="1"/>
    </location>
</feature>
<dbReference type="AlphaFoldDB" id="A0AAN6NLK4"/>
<evidence type="ECO:0000313" key="4">
    <source>
        <dbReference type="Proteomes" id="UP001303222"/>
    </source>
</evidence>
<keyword evidence="4" id="KW-1185">Reference proteome</keyword>
<proteinExistence type="predicted"/>
<feature type="compositionally biased region" description="Low complexity" evidence="2">
    <location>
        <begin position="105"/>
        <end position="130"/>
    </location>
</feature>
<reference evidence="3" key="2">
    <citation type="submission" date="2023-06" db="EMBL/GenBank/DDBJ databases">
        <authorList>
            <consortium name="Lawrence Berkeley National Laboratory"/>
            <person name="Mondo S.J."/>
            <person name="Hensen N."/>
            <person name="Bonometti L."/>
            <person name="Westerberg I."/>
            <person name="Brannstrom I.O."/>
            <person name="Guillou S."/>
            <person name="Cros-Aarteil S."/>
            <person name="Calhoun S."/>
            <person name="Haridas S."/>
            <person name="Kuo A."/>
            <person name="Pangilinan J."/>
            <person name="Riley R."/>
            <person name="Labutti K."/>
            <person name="Andreopoulos B."/>
            <person name="Lipzen A."/>
            <person name="Chen C."/>
            <person name="Yanf M."/>
            <person name="Daum C."/>
            <person name="Ng V."/>
            <person name="Clum A."/>
            <person name="Steindorff A."/>
            <person name="Ohm R."/>
            <person name="Martin F."/>
            <person name="Silar P."/>
            <person name="Natvig D."/>
            <person name="Lalanne C."/>
            <person name="Gautier V."/>
            <person name="Ament-Velasquez S.L."/>
            <person name="Kruys A."/>
            <person name="Hutchinson M.I."/>
            <person name="Powell A.J."/>
            <person name="Barry K."/>
            <person name="Miller A.N."/>
            <person name="Grigoriev I.V."/>
            <person name="Debuchy R."/>
            <person name="Gladieux P."/>
            <person name="Thoren M.H."/>
            <person name="Johannesson H."/>
        </authorList>
    </citation>
    <scope>NUCLEOTIDE SEQUENCE</scope>
    <source>
        <strain evidence="3">CBS 626.80</strain>
    </source>
</reference>
<evidence type="ECO:0000256" key="1">
    <source>
        <dbReference type="SAM" id="Coils"/>
    </source>
</evidence>
<feature type="compositionally biased region" description="Low complexity" evidence="2">
    <location>
        <begin position="35"/>
        <end position="44"/>
    </location>
</feature>
<sequence>EARARAFGGRETNTTMSNQTWSNANPHVASGSGSGPSSGPSGLGQPEPFPQPRRVPEADMEIPEVPLVYSEPRAPVPSALLNQYEPPYMYQPPEQVHEPEPSYQPELEPVLQPEEAPLPGLPQQFNSPQLPNQPPLPSAASGDTQHLRASIQDIWAGIQVVYNLDERLQANNDALAHELEQRNERLRLAFRMLLRELYKIAFSSLAADVIGRYFLVPYHLRLGEFFRLLMQWAEWYWRLRDEVSRMREEIWRKWGYQV</sequence>
<feature type="compositionally biased region" description="Polar residues" evidence="2">
    <location>
        <begin position="11"/>
        <end position="25"/>
    </location>
</feature>